<proteinExistence type="predicted"/>
<evidence type="ECO:0000313" key="2">
    <source>
        <dbReference type="Proteomes" id="UP000184221"/>
    </source>
</evidence>
<organism evidence="1 2">
    <name type="scientific">Marivita hallyeonensis</name>
    <dbReference type="NCBI Taxonomy" id="996342"/>
    <lineage>
        <taxon>Bacteria</taxon>
        <taxon>Pseudomonadati</taxon>
        <taxon>Pseudomonadota</taxon>
        <taxon>Alphaproteobacteria</taxon>
        <taxon>Rhodobacterales</taxon>
        <taxon>Roseobacteraceae</taxon>
        <taxon>Marivita</taxon>
    </lineage>
</organism>
<protein>
    <submittedName>
        <fullName evidence="1">Uncharacterized protein</fullName>
    </submittedName>
</protein>
<gene>
    <name evidence="1" type="ORF">SAMN05443551_0133</name>
</gene>
<dbReference type="Proteomes" id="UP000184221">
    <property type="component" value="Unassembled WGS sequence"/>
</dbReference>
<keyword evidence="2" id="KW-1185">Reference proteome</keyword>
<sequence length="168" mass="19689">MESKVVDWRLALECLQSSNIFEQGVAFEVFTGEPRDEVVPKVPESTDVPVLLFDYLLKCIEEDVSPEQEEQYEGYVHDKGGAFLALRVPLDPAWKKFNRELTEERYFGRLADFLKKHSSQYQKEVPTHVFEAWSPRQKPFSKIMKSWKSDALLKAYVEDLEEIFQMTF</sequence>
<dbReference type="AlphaFoldDB" id="A0A1M5Y749"/>
<reference evidence="1 2" key="1">
    <citation type="submission" date="2016-11" db="EMBL/GenBank/DDBJ databases">
        <authorList>
            <person name="Jaros S."/>
            <person name="Januszkiewicz K."/>
            <person name="Wedrychowicz H."/>
        </authorList>
    </citation>
    <scope>NUCLEOTIDE SEQUENCE [LARGE SCALE GENOMIC DNA]</scope>
    <source>
        <strain evidence="1 2">DSM 29431</strain>
    </source>
</reference>
<dbReference type="EMBL" id="FQXC01000013">
    <property type="protein sequence ID" value="SHI07911.1"/>
    <property type="molecule type" value="Genomic_DNA"/>
</dbReference>
<name>A0A1M5Y749_9RHOB</name>
<evidence type="ECO:0000313" key="1">
    <source>
        <dbReference type="EMBL" id="SHI07911.1"/>
    </source>
</evidence>
<accession>A0A1M5Y749</accession>